<name>Q08RY6_STIAD</name>
<feature type="region of interest" description="Disordered" evidence="1">
    <location>
        <begin position="46"/>
        <end position="75"/>
    </location>
</feature>
<keyword evidence="2" id="KW-0472">Membrane</keyword>
<keyword evidence="2" id="KW-1133">Transmembrane helix</keyword>
<keyword evidence="5" id="KW-1185">Reference proteome</keyword>
<dbReference type="Proteomes" id="UP000032702">
    <property type="component" value="Unassembled WGS sequence"/>
</dbReference>
<sequence length="209" mass="22335">MRWLFLMLALGCGAAAGYLGLFEKSSFSGYSGAQLDLLEQALAGELTPAGPPSRKKPPPPSEAQQQRVQDGQQRIQAERQRRRAFALALGGMGLFTLAAIFVRAGPSRFRLRAPAGEEARLLAAVGNPAVLQEGARQKAASLLGVAPDAPPAVIEAALQAQLQQRDPAKMTGLARELQEQALQQRADLVRARDLLLNKPSPGRTSPPQE</sequence>
<evidence type="ECO:0000313" key="6">
    <source>
        <dbReference type="Proteomes" id="UP000032702"/>
    </source>
</evidence>
<keyword evidence="2" id="KW-0812">Transmembrane</keyword>
<dbReference type="RefSeq" id="WP_002617982.1">
    <property type="nucleotide sequence ID" value="NC_014623.1"/>
</dbReference>
<evidence type="ECO:0000256" key="1">
    <source>
        <dbReference type="SAM" id="MobiDB-lite"/>
    </source>
</evidence>
<feature type="transmembrane region" description="Helical" evidence="2">
    <location>
        <begin position="84"/>
        <end position="102"/>
    </location>
</feature>
<reference evidence="3 5" key="2">
    <citation type="journal article" date="2011" name="Mol. Biol. Evol.">
        <title>Comparative genomic analysis of fruiting body formation in Myxococcales.</title>
        <authorList>
            <person name="Huntley S."/>
            <person name="Hamann N."/>
            <person name="Wegener-Feldbrugge S."/>
            <person name="Treuner-Lange A."/>
            <person name="Kube M."/>
            <person name="Reinhardt R."/>
            <person name="Klages S."/>
            <person name="Muller R."/>
            <person name="Ronning C.M."/>
            <person name="Nierman W.C."/>
            <person name="Sogaard-Andersen L."/>
        </authorList>
    </citation>
    <scope>NUCLEOTIDE SEQUENCE [LARGE SCALE GENOMIC DNA]</scope>
    <source>
        <strain evidence="3 5">DW4/3-1</strain>
    </source>
</reference>
<protein>
    <submittedName>
        <fullName evidence="4">Uncharacterized protein</fullName>
    </submittedName>
</protein>
<proteinExistence type="predicted"/>
<evidence type="ECO:0000313" key="4">
    <source>
        <dbReference type="EMBL" id="EAU63254.1"/>
    </source>
</evidence>
<accession>Q08RY6</accession>
<feature type="compositionally biased region" description="Low complexity" evidence="1">
    <location>
        <begin position="64"/>
        <end position="75"/>
    </location>
</feature>
<dbReference type="EMBL" id="AAMD01000174">
    <property type="protein sequence ID" value="EAU63254.1"/>
    <property type="molecule type" value="Genomic_DNA"/>
</dbReference>
<evidence type="ECO:0000256" key="2">
    <source>
        <dbReference type="SAM" id="Phobius"/>
    </source>
</evidence>
<dbReference type="EMBL" id="CP002271">
    <property type="protein sequence ID" value="ADO68368.1"/>
    <property type="molecule type" value="Genomic_DNA"/>
</dbReference>
<dbReference type="eggNOG" id="ENOG5031CRU">
    <property type="taxonomic scope" value="Bacteria"/>
</dbReference>
<evidence type="ECO:0000313" key="3">
    <source>
        <dbReference type="EMBL" id="ADO68368.1"/>
    </source>
</evidence>
<organism evidence="4 6">
    <name type="scientific">Stigmatella aurantiaca (strain DW4/3-1)</name>
    <dbReference type="NCBI Taxonomy" id="378806"/>
    <lineage>
        <taxon>Bacteria</taxon>
        <taxon>Pseudomonadati</taxon>
        <taxon>Myxococcota</taxon>
        <taxon>Myxococcia</taxon>
        <taxon>Myxococcales</taxon>
        <taxon>Cystobacterineae</taxon>
        <taxon>Archangiaceae</taxon>
        <taxon>Stigmatella</taxon>
    </lineage>
</organism>
<dbReference type="HOGENOM" id="CLU_1314756_0_0_7"/>
<reference evidence="4 6" key="1">
    <citation type="submission" date="2006-04" db="EMBL/GenBank/DDBJ databases">
        <authorList>
            <person name="Nierman W.C."/>
        </authorList>
    </citation>
    <scope>NUCLEOTIDE SEQUENCE [LARGE SCALE GENOMIC DNA]</scope>
    <source>
        <strain evidence="4 6">DW4/3-1</strain>
    </source>
</reference>
<dbReference type="Proteomes" id="UP000001351">
    <property type="component" value="Chromosome"/>
</dbReference>
<dbReference type="STRING" id="378806.STAUR_0564"/>
<evidence type="ECO:0000313" key="5">
    <source>
        <dbReference type="Proteomes" id="UP000001351"/>
    </source>
</evidence>
<dbReference type="OrthoDB" id="9987949at2"/>
<gene>
    <name evidence="3" type="ordered locus">STAUR_0564</name>
    <name evidence="4" type="ORF">STIAU_1640</name>
</gene>
<dbReference type="AlphaFoldDB" id="Q08RY6"/>
<dbReference type="KEGG" id="sur:STAUR_0564"/>